<protein>
    <submittedName>
        <fullName evidence="2">Uncharacterized protein</fullName>
    </submittedName>
</protein>
<proteinExistence type="predicted"/>
<accession>A0A3P7JES7</accession>
<feature type="region of interest" description="Disordered" evidence="1">
    <location>
        <begin position="1"/>
        <end position="58"/>
    </location>
</feature>
<name>A0A3P7JES7_STRVU</name>
<dbReference type="EMBL" id="UYYB01127515">
    <property type="protein sequence ID" value="VDM84090.1"/>
    <property type="molecule type" value="Genomic_DNA"/>
</dbReference>
<evidence type="ECO:0000313" key="3">
    <source>
        <dbReference type="Proteomes" id="UP000270094"/>
    </source>
</evidence>
<dbReference type="AlphaFoldDB" id="A0A3P7JES7"/>
<feature type="compositionally biased region" description="Acidic residues" evidence="1">
    <location>
        <begin position="21"/>
        <end position="41"/>
    </location>
</feature>
<dbReference type="Proteomes" id="UP000270094">
    <property type="component" value="Unassembled WGS sequence"/>
</dbReference>
<reference evidence="2 3" key="1">
    <citation type="submission" date="2018-11" db="EMBL/GenBank/DDBJ databases">
        <authorList>
            <consortium name="Pathogen Informatics"/>
        </authorList>
    </citation>
    <scope>NUCLEOTIDE SEQUENCE [LARGE SCALE GENOMIC DNA]</scope>
</reference>
<organism evidence="2 3">
    <name type="scientific">Strongylus vulgaris</name>
    <name type="common">Blood worm</name>
    <dbReference type="NCBI Taxonomy" id="40348"/>
    <lineage>
        <taxon>Eukaryota</taxon>
        <taxon>Metazoa</taxon>
        <taxon>Ecdysozoa</taxon>
        <taxon>Nematoda</taxon>
        <taxon>Chromadorea</taxon>
        <taxon>Rhabditida</taxon>
        <taxon>Rhabditina</taxon>
        <taxon>Rhabditomorpha</taxon>
        <taxon>Strongyloidea</taxon>
        <taxon>Strongylidae</taxon>
        <taxon>Strongylus</taxon>
    </lineage>
</organism>
<keyword evidence="3" id="KW-1185">Reference proteome</keyword>
<evidence type="ECO:0000256" key="1">
    <source>
        <dbReference type="SAM" id="MobiDB-lite"/>
    </source>
</evidence>
<gene>
    <name evidence="2" type="ORF">SVUK_LOCUS19088</name>
</gene>
<evidence type="ECO:0000313" key="2">
    <source>
        <dbReference type="EMBL" id="VDM84090.1"/>
    </source>
</evidence>
<sequence length="138" mass="15238">MTEADDSSASSFDEPVFAVGEEPETQAIDFDDEPEEVEPNDNDSPFIEQLPPTPPPQPATIVIEVQPITLPTTPSKIAQFASKMGMVPEKTPEVPNVQEAMDERPSTSVLKRSAKIILSPSKTIKRKRSVWFLLQDCD</sequence>